<accession>I4EKI9</accession>
<feature type="compositionally biased region" description="Basic and acidic residues" evidence="1">
    <location>
        <begin position="324"/>
        <end position="334"/>
    </location>
</feature>
<dbReference type="Proteomes" id="UP000004221">
    <property type="component" value="Unassembled WGS sequence"/>
</dbReference>
<feature type="transmembrane region" description="Helical" evidence="2">
    <location>
        <begin position="232"/>
        <end position="251"/>
    </location>
</feature>
<evidence type="ECO:0000256" key="2">
    <source>
        <dbReference type="SAM" id="Phobius"/>
    </source>
</evidence>
<keyword evidence="2" id="KW-1133">Transmembrane helix</keyword>
<evidence type="ECO:0000313" key="3">
    <source>
        <dbReference type="EMBL" id="CCF85201.1"/>
    </source>
</evidence>
<keyword evidence="2" id="KW-0812">Transmembrane</keyword>
<feature type="region of interest" description="Disordered" evidence="1">
    <location>
        <begin position="314"/>
        <end position="334"/>
    </location>
</feature>
<keyword evidence="4" id="KW-1185">Reference proteome</keyword>
<reference evidence="3 4" key="1">
    <citation type="journal article" date="2012" name="ISME J.">
        <title>Nitrification expanded: discovery, physiology and genomics of a nitrite-oxidizing bacterium from the phylum Chloroflexi.</title>
        <authorList>
            <person name="Sorokin D.Y."/>
            <person name="Lucker S."/>
            <person name="Vejmelkova D."/>
            <person name="Kostrikina N.A."/>
            <person name="Kleerebezem R."/>
            <person name="Rijpstra W.I."/>
            <person name="Damste J.S."/>
            <person name="Le Paslier D."/>
            <person name="Muyzer G."/>
            <person name="Wagner M."/>
            <person name="van Loosdrecht M.C."/>
            <person name="Daims H."/>
        </authorList>
    </citation>
    <scope>NUCLEOTIDE SEQUENCE [LARGE SCALE GENOMIC DNA]</scope>
    <source>
        <strain evidence="4">none</strain>
    </source>
</reference>
<feature type="transmembrane region" description="Helical" evidence="2">
    <location>
        <begin position="258"/>
        <end position="274"/>
    </location>
</feature>
<dbReference type="InterPro" id="IPR026898">
    <property type="entry name" value="PrsW"/>
</dbReference>
<feature type="transmembrane region" description="Helical" evidence="2">
    <location>
        <begin position="74"/>
        <end position="97"/>
    </location>
</feature>
<dbReference type="RefSeq" id="WP_008479935.1">
    <property type="nucleotide sequence ID" value="NZ_CAGS01000404.1"/>
</dbReference>
<dbReference type="PANTHER" id="PTHR36844:SF1">
    <property type="entry name" value="PROTEASE PRSW"/>
    <property type="match status" value="1"/>
</dbReference>
<evidence type="ECO:0000313" key="4">
    <source>
        <dbReference type="Proteomes" id="UP000004221"/>
    </source>
</evidence>
<evidence type="ECO:0000256" key="1">
    <source>
        <dbReference type="SAM" id="MobiDB-lite"/>
    </source>
</evidence>
<feature type="transmembrane region" description="Helical" evidence="2">
    <location>
        <begin position="109"/>
        <end position="129"/>
    </location>
</feature>
<feature type="transmembrane region" description="Helical" evidence="2">
    <location>
        <begin position="185"/>
        <end position="212"/>
    </location>
</feature>
<organism evidence="3 4">
    <name type="scientific">Nitrolancea hollandica Lb</name>
    <dbReference type="NCBI Taxonomy" id="1129897"/>
    <lineage>
        <taxon>Bacteria</taxon>
        <taxon>Pseudomonadati</taxon>
        <taxon>Thermomicrobiota</taxon>
        <taxon>Thermomicrobia</taxon>
        <taxon>Sphaerobacterales</taxon>
        <taxon>Sphaerobacterineae</taxon>
        <taxon>Sphaerobacteraceae</taxon>
        <taxon>Nitrolancea</taxon>
    </lineage>
</organism>
<dbReference type="GO" id="GO:0008233">
    <property type="term" value="F:peptidase activity"/>
    <property type="evidence" value="ECO:0007669"/>
    <property type="project" value="InterPro"/>
</dbReference>
<dbReference type="AlphaFoldDB" id="I4EKI9"/>
<comment type="caution">
    <text evidence="3">The sequence shown here is derived from an EMBL/GenBank/DDBJ whole genome shotgun (WGS) entry which is preliminary data.</text>
</comment>
<name>I4EKI9_9BACT</name>
<evidence type="ECO:0008006" key="5">
    <source>
        <dbReference type="Google" id="ProtNLM"/>
    </source>
</evidence>
<gene>
    <name evidence="3" type="ORF">NITHO_4620001</name>
</gene>
<dbReference type="Pfam" id="PF13367">
    <property type="entry name" value="PrsW-protease"/>
    <property type="match status" value="1"/>
</dbReference>
<dbReference type="PANTHER" id="PTHR36844">
    <property type="entry name" value="PROTEASE PRSW"/>
    <property type="match status" value="1"/>
</dbReference>
<dbReference type="OrthoDB" id="66768at2"/>
<protein>
    <recommendedName>
        <fullName evidence="5">PrsW family intramembrane metalloprotease</fullName>
    </recommendedName>
</protein>
<sequence>MRKADQTTPSGQPETKNDRQDVLEDIRSLPFSTLFPVSRWIEERPWTQRWVQLVLFFALFPMVLAILYSGGADLSFVVVSLGLYFALAWGLALHRIISPDSGSITGKRIALIAGFTGFVGITVLLSIQGFPLIRDLYGATESRYSVSRIIGFILGVGILEETTKALPVLWLAFKARDIRTPREAAFLAGISGLAFGVAEGGSYAIRNAIYLITTSDFSGYLLAQTLRMTTLPFLHCLWAAMVGYYVGLAILHPSKARSLVLVGIATSAVLHGLYDFFSDGFLGIAIFAITILLFASFARSADRISNQLHHQLAMEPSTPGTLPVDKEPETGTDR</sequence>
<dbReference type="EMBL" id="CAGS01000404">
    <property type="protein sequence ID" value="CCF85201.1"/>
    <property type="molecule type" value="Genomic_DNA"/>
</dbReference>
<feature type="transmembrane region" description="Helical" evidence="2">
    <location>
        <begin position="280"/>
        <end position="298"/>
    </location>
</feature>
<proteinExistence type="predicted"/>
<feature type="transmembrane region" description="Helical" evidence="2">
    <location>
        <begin position="149"/>
        <end position="173"/>
    </location>
</feature>
<feature type="transmembrane region" description="Helical" evidence="2">
    <location>
        <begin position="50"/>
        <end position="68"/>
    </location>
</feature>
<keyword evidence="2" id="KW-0472">Membrane</keyword>